<dbReference type="HOGENOM" id="CLU_033399_7_1_1"/>
<comment type="caution">
    <text evidence="10">Lacks conserved residue(s) required for the propagation of feature annotation.</text>
</comment>
<evidence type="ECO:0000313" key="11">
    <source>
        <dbReference type="EMBL" id="EDW57183.1"/>
    </source>
</evidence>
<feature type="transmembrane region" description="Helical" evidence="10">
    <location>
        <begin position="129"/>
        <end position="150"/>
    </location>
</feature>
<proteinExistence type="inferred from homology"/>
<dbReference type="OMA" id="WNVCAAL"/>
<keyword evidence="4 10" id="KW-0812">Transmembrane</keyword>
<name>B4MFL2_DROVI</name>
<keyword evidence="9 10" id="KW-0807">Transducer</keyword>
<dbReference type="Proteomes" id="UP000008792">
    <property type="component" value="Unassembled WGS sequence"/>
</dbReference>
<evidence type="ECO:0000256" key="3">
    <source>
        <dbReference type="ARBA" id="ARBA00022606"/>
    </source>
</evidence>
<sequence>METINENLLKVQDTYFRILGFNILARPEMSGWRQHWRALGLMLSLTMVQAMVIAYSIQNLENMDQLTEGLAALLINQLGLFKFGLMMWLHKDFQRLVARLRELLTEVPAYIIGEENRREQRLSGIYKNCFMLAAILSSLKPSVSMCLNYWRTGQLRLEMTFPCSYPWDNQQLPYALLSYALLASASFAVVLPSICVDTFFMALIHNLVVLFQTSQHTMQLFRAGAGSEAQLGKILDLYRRSLDLSAALNRYFRLLICVQFVVGSLHLCVLSYTLLVKFDNAQMPFYVVFTVSVLSQLYIYCYCGDRLKTASTGFANAIYDSHWHEVALDLALGRSLQFSMMRAQRGSRIDGFFFEANMEVFISIVRTAMSYFALLRSISKGTE</sequence>
<dbReference type="EMBL" id="CH940667">
    <property type="protein sequence ID" value="EDW57183.1"/>
    <property type="molecule type" value="Genomic_DNA"/>
</dbReference>
<protein>
    <recommendedName>
        <fullName evidence="10">Odorant receptor</fullName>
    </recommendedName>
</protein>
<dbReference type="FunCoup" id="B4MFL2">
    <property type="interactions" value="9"/>
</dbReference>
<feature type="transmembrane region" description="Helical" evidence="10">
    <location>
        <begin position="176"/>
        <end position="204"/>
    </location>
</feature>
<dbReference type="eggNOG" id="ENOG502RVJ8">
    <property type="taxonomic scope" value="Eukaryota"/>
</dbReference>
<dbReference type="InParanoid" id="B4MFL2"/>
<keyword evidence="5 10" id="KW-0552">Olfaction</keyword>
<dbReference type="PANTHER" id="PTHR21137:SF43">
    <property type="entry name" value="ODORANT RECEPTOR 47A-RELATED"/>
    <property type="match status" value="1"/>
</dbReference>
<reference evidence="11 12" key="1">
    <citation type="journal article" date="2007" name="Nature">
        <title>Evolution of genes and genomes on the Drosophila phylogeny.</title>
        <authorList>
            <consortium name="Drosophila 12 Genomes Consortium"/>
            <person name="Clark A.G."/>
            <person name="Eisen M.B."/>
            <person name="Smith D.R."/>
            <person name="Bergman C.M."/>
            <person name="Oliver B."/>
            <person name="Markow T.A."/>
            <person name="Kaufman T.C."/>
            <person name="Kellis M."/>
            <person name="Gelbart W."/>
            <person name="Iyer V.N."/>
            <person name="Pollard D.A."/>
            <person name="Sackton T.B."/>
            <person name="Larracuente A.M."/>
            <person name="Singh N.D."/>
            <person name="Abad J.P."/>
            <person name="Abt D.N."/>
            <person name="Adryan B."/>
            <person name="Aguade M."/>
            <person name="Akashi H."/>
            <person name="Anderson W.W."/>
            <person name="Aquadro C.F."/>
            <person name="Ardell D.H."/>
            <person name="Arguello R."/>
            <person name="Artieri C.G."/>
            <person name="Barbash D.A."/>
            <person name="Barker D."/>
            <person name="Barsanti P."/>
            <person name="Batterham P."/>
            <person name="Batzoglou S."/>
            <person name="Begun D."/>
            <person name="Bhutkar A."/>
            <person name="Blanco E."/>
            <person name="Bosak S.A."/>
            <person name="Bradley R.K."/>
            <person name="Brand A.D."/>
            <person name="Brent M.R."/>
            <person name="Brooks A.N."/>
            <person name="Brown R.H."/>
            <person name="Butlin R.K."/>
            <person name="Caggese C."/>
            <person name="Calvi B.R."/>
            <person name="Bernardo de Carvalho A."/>
            <person name="Caspi A."/>
            <person name="Castrezana S."/>
            <person name="Celniker S.E."/>
            <person name="Chang J.L."/>
            <person name="Chapple C."/>
            <person name="Chatterji S."/>
            <person name="Chinwalla A."/>
            <person name="Civetta A."/>
            <person name="Clifton S.W."/>
            <person name="Comeron J.M."/>
            <person name="Costello J.C."/>
            <person name="Coyne J.A."/>
            <person name="Daub J."/>
            <person name="David R.G."/>
            <person name="Delcher A.L."/>
            <person name="Delehaunty K."/>
            <person name="Do C.B."/>
            <person name="Ebling H."/>
            <person name="Edwards K."/>
            <person name="Eickbush T."/>
            <person name="Evans J.D."/>
            <person name="Filipski A."/>
            <person name="Findeiss S."/>
            <person name="Freyhult E."/>
            <person name="Fulton L."/>
            <person name="Fulton R."/>
            <person name="Garcia A.C."/>
            <person name="Gardiner A."/>
            <person name="Garfield D.A."/>
            <person name="Garvin B.E."/>
            <person name="Gibson G."/>
            <person name="Gilbert D."/>
            <person name="Gnerre S."/>
            <person name="Godfrey J."/>
            <person name="Good R."/>
            <person name="Gotea V."/>
            <person name="Gravely B."/>
            <person name="Greenberg A.J."/>
            <person name="Griffiths-Jones S."/>
            <person name="Gross S."/>
            <person name="Guigo R."/>
            <person name="Gustafson E.A."/>
            <person name="Haerty W."/>
            <person name="Hahn M.W."/>
            <person name="Halligan D.L."/>
            <person name="Halpern A.L."/>
            <person name="Halter G.M."/>
            <person name="Han M.V."/>
            <person name="Heger A."/>
            <person name="Hillier L."/>
            <person name="Hinrichs A.S."/>
            <person name="Holmes I."/>
            <person name="Hoskins R.A."/>
            <person name="Hubisz M.J."/>
            <person name="Hultmark D."/>
            <person name="Huntley M.A."/>
            <person name="Jaffe D.B."/>
            <person name="Jagadeeshan S."/>
            <person name="Jeck W.R."/>
            <person name="Johnson J."/>
            <person name="Jones C.D."/>
            <person name="Jordan W.C."/>
            <person name="Karpen G.H."/>
            <person name="Kataoka E."/>
            <person name="Keightley P.D."/>
            <person name="Kheradpour P."/>
            <person name="Kirkness E.F."/>
            <person name="Koerich L.B."/>
            <person name="Kristiansen K."/>
            <person name="Kudrna D."/>
            <person name="Kulathinal R.J."/>
            <person name="Kumar S."/>
            <person name="Kwok R."/>
            <person name="Lander E."/>
            <person name="Langley C.H."/>
            <person name="Lapoint R."/>
            <person name="Lazzaro B.P."/>
            <person name="Lee S.J."/>
            <person name="Levesque L."/>
            <person name="Li R."/>
            <person name="Lin C.F."/>
            <person name="Lin M.F."/>
            <person name="Lindblad-Toh K."/>
            <person name="Llopart A."/>
            <person name="Long M."/>
            <person name="Low L."/>
            <person name="Lozovsky E."/>
            <person name="Lu J."/>
            <person name="Luo M."/>
            <person name="Machado C.A."/>
            <person name="Makalowski W."/>
            <person name="Marzo M."/>
            <person name="Matsuda M."/>
            <person name="Matzkin L."/>
            <person name="McAllister B."/>
            <person name="McBride C.S."/>
            <person name="McKernan B."/>
            <person name="McKernan K."/>
            <person name="Mendez-Lago M."/>
            <person name="Minx P."/>
            <person name="Mollenhauer M.U."/>
            <person name="Montooth K."/>
            <person name="Mount S.M."/>
            <person name="Mu X."/>
            <person name="Myers E."/>
            <person name="Negre B."/>
            <person name="Newfeld S."/>
            <person name="Nielsen R."/>
            <person name="Noor M.A."/>
            <person name="O'Grady P."/>
            <person name="Pachter L."/>
            <person name="Papaceit M."/>
            <person name="Parisi M.J."/>
            <person name="Parisi M."/>
            <person name="Parts L."/>
            <person name="Pedersen J.S."/>
            <person name="Pesole G."/>
            <person name="Phillippy A.M."/>
            <person name="Ponting C.P."/>
            <person name="Pop M."/>
            <person name="Porcelli D."/>
            <person name="Powell J.R."/>
            <person name="Prohaska S."/>
            <person name="Pruitt K."/>
            <person name="Puig M."/>
            <person name="Quesneville H."/>
            <person name="Ram K.R."/>
            <person name="Rand D."/>
            <person name="Rasmussen M.D."/>
            <person name="Reed L.K."/>
            <person name="Reenan R."/>
            <person name="Reily A."/>
            <person name="Remington K.A."/>
            <person name="Rieger T.T."/>
            <person name="Ritchie M.G."/>
            <person name="Robin C."/>
            <person name="Rogers Y.H."/>
            <person name="Rohde C."/>
            <person name="Rozas J."/>
            <person name="Rubenfield M.J."/>
            <person name="Ruiz A."/>
            <person name="Russo S."/>
            <person name="Salzberg S.L."/>
            <person name="Sanchez-Gracia A."/>
            <person name="Saranga D.J."/>
            <person name="Sato H."/>
            <person name="Schaeffer S.W."/>
            <person name="Schatz M.C."/>
            <person name="Schlenke T."/>
            <person name="Schwartz R."/>
            <person name="Segarra C."/>
            <person name="Singh R.S."/>
            <person name="Sirot L."/>
            <person name="Sirota M."/>
            <person name="Sisneros N.B."/>
            <person name="Smith C.D."/>
            <person name="Smith T.F."/>
            <person name="Spieth J."/>
            <person name="Stage D.E."/>
            <person name="Stark A."/>
            <person name="Stephan W."/>
            <person name="Strausberg R.L."/>
            <person name="Strempel S."/>
            <person name="Sturgill D."/>
            <person name="Sutton G."/>
            <person name="Sutton G.G."/>
            <person name="Tao W."/>
            <person name="Teichmann S."/>
            <person name="Tobari Y.N."/>
            <person name="Tomimura Y."/>
            <person name="Tsolas J.M."/>
            <person name="Valente V.L."/>
            <person name="Venter E."/>
            <person name="Venter J.C."/>
            <person name="Vicario S."/>
            <person name="Vieira F.G."/>
            <person name="Vilella A.J."/>
            <person name="Villasante A."/>
            <person name="Walenz B."/>
            <person name="Wang J."/>
            <person name="Wasserman M."/>
            <person name="Watts T."/>
            <person name="Wilson D."/>
            <person name="Wilson R.K."/>
            <person name="Wing R.A."/>
            <person name="Wolfner M.F."/>
            <person name="Wong A."/>
            <person name="Wong G.K."/>
            <person name="Wu C.I."/>
            <person name="Wu G."/>
            <person name="Yamamoto D."/>
            <person name="Yang H.P."/>
            <person name="Yang S.P."/>
            <person name="Yorke J.A."/>
            <person name="Yoshida K."/>
            <person name="Zdobnov E."/>
            <person name="Zhang P."/>
            <person name="Zhang Y."/>
            <person name="Zimin A.V."/>
            <person name="Baldwin J."/>
            <person name="Abdouelleil A."/>
            <person name="Abdulkadir J."/>
            <person name="Abebe A."/>
            <person name="Abera B."/>
            <person name="Abreu J."/>
            <person name="Acer S.C."/>
            <person name="Aftuck L."/>
            <person name="Alexander A."/>
            <person name="An P."/>
            <person name="Anderson E."/>
            <person name="Anderson S."/>
            <person name="Arachi H."/>
            <person name="Azer M."/>
            <person name="Bachantsang P."/>
            <person name="Barry A."/>
            <person name="Bayul T."/>
            <person name="Berlin A."/>
            <person name="Bessette D."/>
            <person name="Bloom T."/>
            <person name="Blye J."/>
            <person name="Boguslavskiy L."/>
            <person name="Bonnet C."/>
            <person name="Boukhgalter B."/>
            <person name="Bourzgui I."/>
            <person name="Brown A."/>
            <person name="Cahill P."/>
            <person name="Channer S."/>
            <person name="Cheshatsang Y."/>
            <person name="Chuda L."/>
            <person name="Citroen M."/>
            <person name="Collymore A."/>
            <person name="Cooke P."/>
            <person name="Costello M."/>
            <person name="D'Aco K."/>
            <person name="Daza R."/>
            <person name="De Haan G."/>
            <person name="DeGray S."/>
            <person name="DeMaso C."/>
            <person name="Dhargay N."/>
            <person name="Dooley K."/>
            <person name="Dooley E."/>
            <person name="Doricent M."/>
            <person name="Dorje P."/>
            <person name="Dorjee K."/>
            <person name="Dupes A."/>
            <person name="Elong R."/>
            <person name="Falk J."/>
            <person name="Farina A."/>
            <person name="Faro S."/>
            <person name="Ferguson D."/>
            <person name="Fisher S."/>
            <person name="Foley C.D."/>
            <person name="Franke A."/>
            <person name="Friedrich D."/>
            <person name="Gadbois L."/>
            <person name="Gearin G."/>
            <person name="Gearin C.R."/>
            <person name="Giannoukos G."/>
            <person name="Goode T."/>
            <person name="Graham J."/>
            <person name="Grandbois E."/>
            <person name="Grewal S."/>
            <person name="Gyaltsen K."/>
            <person name="Hafez N."/>
            <person name="Hagos B."/>
            <person name="Hall J."/>
            <person name="Henson C."/>
            <person name="Hollinger A."/>
            <person name="Honan T."/>
            <person name="Huard M.D."/>
            <person name="Hughes L."/>
            <person name="Hurhula B."/>
            <person name="Husby M.E."/>
            <person name="Kamat A."/>
            <person name="Kanga B."/>
            <person name="Kashin S."/>
            <person name="Khazanovich D."/>
            <person name="Kisner P."/>
            <person name="Lance K."/>
            <person name="Lara M."/>
            <person name="Lee W."/>
            <person name="Lennon N."/>
            <person name="Letendre F."/>
            <person name="LeVine R."/>
            <person name="Lipovsky A."/>
            <person name="Liu X."/>
            <person name="Liu J."/>
            <person name="Liu S."/>
            <person name="Lokyitsang T."/>
            <person name="Lokyitsang Y."/>
            <person name="Lubonja R."/>
            <person name="Lui A."/>
            <person name="MacDonald P."/>
            <person name="Magnisalis V."/>
            <person name="Maru K."/>
            <person name="Matthews C."/>
            <person name="McCusker W."/>
            <person name="McDonough S."/>
            <person name="Mehta T."/>
            <person name="Meldrim J."/>
            <person name="Meneus L."/>
            <person name="Mihai O."/>
            <person name="Mihalev A."/>
            <person name="Mihova T."/>
            <person name="Mittelman R."/>
            <person name="Mlenga V."/>
            <person name="Montmayeur A."/>
            <person name="Mulrain L."/>
            <person name="Navidi A."/>
            <person name="Naylor J."/>
            <person name="Negash T."/>
            <person name="Nguyen T."/>
            <person name="Nguyen N."/>
            <person name="Nicol R."/>
            <person name="Norbu C."/>
            <person name="Norbu N."/>
            <person name="Novod N."/>
            <person name="O'Neill B."/>
            <person name="Osman S."/>
            <person name="Markiewicz E."/>
            <person name="Oyono O.L."/>
            <person name="Patti C."/>
            <person name="Phunkhang P."/>
            <person name="Pierre F."/>
            <person name="Priest M."/>
            <person name="Raghuraman S."/>
            <person name="Rege F."/>
            <person name="Reyes R."/>
            <person name="Rise C."/>
            <person name="Rogov P."/>
            <person name="Ross K."/>
            <person name="Ryan E."/>
            <person name="Settipalli S."/>
            <person name="Shea T."/>
            <person name="Sherpa N."/>
            <person name="Shi L."/>
            <person name="Shih D."/>
            <person name="Sparrow T."/>
            <person name="Spaulding J."/>
            <person name="Stalker J."/>
            <person name="Stange-Thomann N."/>
            <person name="Stavropoulos S."/>
            <person name="Stone C."/>
            <person name="Strader C."/>
            <person name="Tesfaye S."/>
            <person name="Thomson T."/>
            <person name="Thoulutsang Y."/>
            <person name="Thoulutsang D."/>
            <person name="Topham K."/>
            <person name="Topping I."/>
            <person name="Tsamla T."/>
            <person name="Vassiliev H."/>
            <person name="Vo A."/>
            <person name="Wangchuk T."/>
            <person name="Wangdi T."/>
            <person name="Weiand M."/>
            <person name="Wilkinson J."/>
            <person name="Wilson A."/>
            <person name="Yadav S."/>
            <person name="Young G."/>
            <person name="Yu Q."/>
            <person name="Zembek L."/>
            <person name="Zhong D."/>
            <person name="Zimmer A."/>
            <person name="Zwirko Z."/>
            <person name="Jaffe D.B."/>
            <person name="Alvarez P."/>
            <person name="Brockman W."/>
            <person name="Butler J."/>
            <person name="Chin C."/>
            <person name="Gnerre S."/>
            <person name="Grabherr M."/>
            <person name="Kleber M."/>
            <person name="Mauceli E."/>
            <person name="MacCallum I."/>
        </authorList>
    </citation>
    <scope>NUCLEOTIDE SEQUENCE [LARGE SCALE GENOMIC DNA]</scope>
    <source>
        <strain evidence="12">Tucson 15010-1051.87</strain>
    </source>
</reference>
<feature type="transmembrane region" description="Helical" evidence="10">
    <location>
        <begin position="285"/>
        <end position="303"/>
    </location>
</feature>
<gene>
    <name evidence="11" type="primary">Dvir\GJ15072</name>
    <name evidence="11" type="ORF">Dvir_GJ15072</name>
</gene>
<evidence type="ECO:0000256" key="4">
    <source>
        <dbReference type="ARBA" id="ARBA00022692"/>
    </source>
</evidence>
<keyword evidence="6 10" id="KW-1133">Transmembrane helix</keyword>
<dbReference type="GO" id="GO:0005886">
    <property type="term" value="C:plasma membrane"/>
    <property type="evidence" value="ECO:0007669"/>
    <property type="project" value="UniProtKB-SubCell"/>
</dbReference>
<evidence type="ECO:0000256" key="6">
    <source>
        <dbReference type="ARBA" id="ARBA00022989"/>
    </source>
</evidence>
<dbReference type="PANTHER" id="PTHR21137">
    <property type="entry name" value="ODORANT RECEPTOR"/>
    <property type="match status" value="1"/>
</dbReference>
<evidence type="ECO:0000256" key="10">
    <source>
        <dbReference type="RuleBase" id="RU351113"/>
    </source>
</evidence>
<dbReference type="Pfam" id="PF02949">
    <property type="entry name" value="7tm_6"/>
    <property type="match status" value="1"/>
</dbReference>
<dbReference type="InterPro" id="IPR004117">
    <property type="entry name" value="7tm6_olfct_rcpt"/>
</dbReference>
<evidence type="ECO:0000256" key="8">
    <source>
        <dbReference type="ARBA" id="ARBA00023170"/>
    </source>
</evidence>
<keyword evidence="3 10" id="KW-0716">Sensory transduction</keyword>
<dbReference type="GO" id="GO:0007165">
    <property type="term" value="P:signal transduction"/>
    <property type="evidence" value="ECO:0007669"/>
    <property type="project" value="UniProtKB-KW"/>
</dbReference>
<evidence type="ECO:0000256" key="9">
    <source>
        <dbReference type="ARBA" id="ARBA00023224"/>
    </source>
</evidence>
<dbReference type="AlphaFoldDB" id="B4MFL2"/>
<keyword evidence="12" id="KW-1185">Reference proteome</keyword>
<comment type="subcellular location">
    <subcellularLocation>
        <location evidence="1 10">Cell membrane</location>
        <topology evidence="1 10">Multi-pass membrane protein</topology>
    </subcellularLocation>
</comment>
<feature type="transmembrane region" description="Helical" evidence="10">
    <location>
        <begin position="251"/>
        <end position="273"/>
    </location>
</feature>
<feature type="transmembrane region" description="Helical" evidence="10">
    <location>
        <begin position="69"/>
        <end position="89"/>
    </location>
</feature>
<accession>B4MFL2</accession>
<keyword evidence="7 10" id="KW-0472">Membrane</keyword>
<dbReference type="GO" id="GO:0005549">
    <property type="term" value="F:odorant binding"/>
    <property type="evidence" value="ECO:0007669"/>
    <property type="project" value="InterPro"/>
</dbReference>
<evidence type="ECO:0000256" key="5">
    <source>
        <dbReference type="ARBA" id="ARBA00022725"/>
    </source>
</evidence>
<dbReference type="GO" id="GO:0004984">
    <property type="term" value="F:olfactory receptor activity"/>
    <property type="evidence" value="ECO:0007669"/>
    <property type="project" value="InterPro"/>
</dbReference>
<evidence type="ECO:0000256" key="7">
    <source>
        <dbReference type="ARBA" id="ARBA00023136"/>
    </source>
</evidence>
<evidence type="ECO:0000256" key="1">
    <source>
        <dbReference type="ARBA" id="ARBA00004651"/>
    </source>
</evidence>
<evidence type="ECO:0000256" key="2">
    <source>
        <dbReference type="ARBA" id="ARBA00022475"/>
    </source>
</evidence>
<organism evidence="11 12">
    <name type="scientific">Drosophila virilis</name>
    <name type="common">Fruit fly</name>
    <dbReference type="NCBI Taxonomy" id="7244"/>
    <lineage>
        <taxon>Eukaryota</taxon>
        <taxon>Metazoa</taxon>
        <taxon>Ecdysozoa</taxon>
        <taxon>Arthropoda</taxon>
        <taxon>Hexapoda</taxon>
        <taxon>Insecta</taxon>
        <taxon>Pterygota</taxon>
        <taxon>Neoptera</taxon>
        <taxon>Endopterygota</taxon>
        <taxon>Diptera</taxon>
        <taxon>Brachycera</taxon>
        <taxon>Muscomorpha</taxon>
        <taxon>Ephydroidea</taxon>
        <taxon>Drosophilidae</taxon>
        <taxon>Drosophila</taxon>
    </lineage>
</organism>
<feature type="transmembrane region" description="Helical" evidence="10">
    <location>
        <begin position="36"/>
        <end position="57"/>
    </location>
</feature>
<keyword evidence="8 10" id="KW-0675">Receptor</keyword>
<evidence type="ECO:0000313" key="12">
    <source>
        <dbReference type="Proteomes" id="UP000008792"/>
    </source>
</evidence>
<comment type="similarity">
    <text evidence="10">Belongs to the insect chemoreceptor superfamily. Heteromeric odorant receptor channel (TC 1.A.69) family.</text>
</comment>
<dbReference type="PhylomeDB" id="B4MFL2"/>
<dbReference type="OrthoDB" id="8185860at2759"/>
<keyword evidence="2" id="KW-1003">Cell membrane</keyword>